<name>A0A9D1A640_9FIRM</name>
<feature type="region of interest" description="Disordered" evidence="1">
    <location>
        <begin position="81"/>
        <end position="132"/>
    </location>
</feature>
<dbReference type="InterPro" id="IPR010897">
    <property type="entry name" value="Spore_II_P"/>
</dbReference>
<reference evidence="2" key="2">
    <citation type="journal article" date="2021" name="PeerJ">
        <title>Extensive microbial diversity within the chicken gut microbiome revealed by metagenomics and culture.</title>
        <authorList>
            <person name="Gilroy R."/>
            <person name="Ravi A."/>
            <person name="Getino M."/>
            <person name="Pursley I."/>
            <person name="Horton D.L."/>
            <person name="Alikhan N.F."/>
            <person name="Baker D."/>
            <person name="Gharbi K."/>
            <person name="Hall N."/>
            <person name="Watson M."/>
            <person name="Adriaenssens E.M."/>
            <person name="Foster-Nyarko E."/>
            <person name="Jarju S."/>
            <person name="Secka A."/>
            <person name="Antonio M."/>
            <person name="Oren A."/>
            <person name="Chaudhuri R.R."/>
            <person name="La Ragione R."/>
            <person name="Hildebrand F."/>
            <person name="Pallen M.J."/>
        </authorList>
    </citation>
    <scope>NUCLEOTIDE SEQUENCE</scope>
    <source>
        <strain evidence="2">CHK180-2868</strain>
    </source>
</reference>
<organism evidence="2 3">
    <name type="scientific">Candidatus Copromonas faecavium</name>
    <name type="common">nom. illeg.</name>
    <dbReference type="NCBI Taxonomy" id="2840740"/>
    <lineage>
        <taxon>Bacteria</taxon>
        <taxon>Bacillati</taxon>
        <taxon>Bacillota</taxon>
        <taxon>Clostridia</taxon>
        <taxon>Lachnospirales</taxon>
        <taxon>Lachnospiraceae</taxon>
        <taxon>Candidatus Copromonas (nom. illeg.)</taxon>
    </lineage>
</organism>
<dbReference type="EMBL" id="DVGC01000061">
    <property type="protein sequence ID" value="HIR06438.1"/>
    <property type="molecule type" value="Genomic_DNA"/>
</dbReference>
<dbReference type="Proteomes" id="UP000824250">
    <property type="component" value="Unassembled WGS sequence"/>
</dbReference>
<dbReference type="Pfam" id="PF07454">
    <property type="entry name" value="SpoIIP"/>
    <property type="match status" value="1"/>
</dbReference>
<feature type="compositionally biased region" description="Basic and acidic residues" evidence="1">
    <location>
        <begin position="81"/>
        <end position="92"/>
    </location>
</feature>
<accession>A0A9D1A640</accession>
<evidence type="ECO:0000313" key="3">
    <source>
        <dbReference type="Proteomes" id="UP000824250"/>
    </source>
</evidence>
<feature type="compositionally biased region" description="Low complexity" evidence="1">
    <location>
        <begin position="106"/>
        <end position="116"/>
    </location>
</feature>
<proteinExistence type="predicted"/>
<evidence type="ECO:0000313" key="2">
    <source>
        <dbReference type="EMBL" id="HIR06438.1"/>
    </source>
</evidence>
<protein>
    <submittedName>
        <fullName evidence="2">Stage II sporulation protein P</fullName>
    </submittedName>
</protein>
<sequence>MFRSGGTAAFSAWAEEQGIRFARKTMTEWFPAAGTKSKEQFVKQPVLFQYLSSMEESGNLSGTYASGGTGQETQYAAGSLREEPIPGEEGMKAGEGTGEGEHQGTEQETGENGNQGMAQETEQENGVDAEAAGPAGSSFLLGKLADYDYLMQNFYSVHPTTTAGRELMKAEDFLSMDLSLEKDPEHPQILIYHTHSQEEFSDYPENPEATIVGVGTYLAELLEEKGYAVIHDTSVYDLKDGKLDRSQAYTYALDGINGILQEYPSIEVVLDVHRDGVAEGTRLVTAINGKPTARIMFFNGLSQTPDGPIEYLPNSNREGNLAFSFQMQLKAQEQFPDFTRKIYLKGLRYNLHVRPRSSLIEVGAQTNTYEEARNAMEPLAELIDQVLSGE</sequence>
<gene>
    <name evidence="2" type="ORF">IAB28_10830</name>
</gene>
<evidence type="ECO:0000256" key="1">
    <source>
        <dbReference type="SAM" id="MobiDB-lite"/>
    </source>
</evidence>
<dbReference type="NCBIfam" id="TIGR02867">
    <property type="entry name" value="spore_II_P"/>
    <property type="match status" value="1"/>
</dbReference>
<reference evidence="2" key="1">
    <citation type="submission" date="2020-10" db="EMBL/GenBank/DDBJ databases">
        <authorList>
            <person name="Gilroy R."/>
        </authorList>
    </citation>
    <scope>NUCLEOTIDE SEQUENCE</scope>
    <source>
        <strain evidence="2">CHK180-2868</strain>
    </source>
</reference>
<comment type="caution">
    <text evidence="2">The sequence shown here is derived from an EMBL/GenBank/DDBJ whole genome shotgun (WGS) entry which is preliminary data.</text>
</comment>
<dbReference type="AlphaFoldDB" id="A0A9D1A640"/>